<evidence type="ECO:0000313" key="1">
    <source>
        <dbReference type="EMBL" id="MBA8927717.1"/>
    </source>
</evidence>
<dbReference type="RefSeq" id="WP_182838460.1">
    <property type="nucleotide sequence ID" value="NZ_BAAABQ010000025.1"/>
</dbReference>
<name>A0ABR6BLD0_9PSEU</name>
<dbReference type="Proteomes" id="UP000517916">
    <property type="component" value="Unassembled WGS sequence"/>
</dbReference>
<keyword evidence="2" id="KW-1185">Reference proteome</keyword>
<reference evidence="1 2" key="1">
    <citation type="submission" date="2020-08" db="EMBL/GenBank/DDBJ databases">
        <title>Genomic Encyclopedia of Archaeal and Bacterial Type Strains, Phase II (KMG-II): from individual species to whole genera.</title>
        <authorList>
            <person name="Goeker M."/>
        </authorList>
    </citation>
    <scope>NUCLEOTIDE SEQUENCE [LARGE SCALE GENOMIC DNA]</scope>
    <source>
        <strain evidence="1 2">DSM 43850</strain>
    </source>
</reference>
<evidence type="ECO:0000313" key="2">
    <source>
        <dbReference type="Proteomes" id="UP000517916"/>
    </source>
</evidence>
<comment type="caution">
    <text evidence="1">The sequence shown here is derived from an EMBL/GenBank/DDBJ whole genome shotgun (WGS) entry which is preliminary data.</text>
</comment>
<accession>A0ABR6BLD0</accession>
<gene>
    <name evidence="1" type="ORF">BC739_004923</name>
</gene>
<sequence length="131" mass="14153">MSFDVFVQRFRDGNAAPLSPGVFHEVFGPHVDRREPEHRLLHVRTADGGEADVYADADDPGSSSLMVNHFSGEMVSDLIVEYARRADAVILPAGCPTLLTSAEQRQHLPEALSADVRVVSDGPGFLAAIRG</sequence>
<proteinExistence type="predicted"/>
<protein>
    <submittedName>
        <fullName evidence="1">Uncharacterized protein</fullName>
    </submittedName>
</protein>
<organism evidence="1 2">
    <name type="scientific">Kutzneria viridogrisea</name>
    <dbReference type="NCBI Taxonomy" id="47990"/>
    <lineage>
        <taxon>Bacteria</taxon>
        <taxon>Bacillati</taxon>
        <taxon>Actinomycetota</taxon>
        <taxon>Actinomycetes</taxon>
        <taxon>Pseudonocardiales</taxon>
        <taxon>Pseudonocardiaceae</taxon>
        <taxon>Kutzneria</taxon>
    </lineage>
</organism>
<dbReference type="EMBL" id="JACJID010000003">
    <property type="protein sequence ID" value="MBA8927717.1"/>
    <property type="molecule type" value="Genomic_DNA"/>
</dbReference>